<keyword evidence="5 7" id="KW-0030">Aminoacyl-tRNA synthetase</keyword>
<evidence type="ECO:0000313" key="10">
    <source>
        <dbReference type="EMBL" id="HIZ18838.1"/>
    </source>
</evidence>
<evidence type="ECO:0000256" key="1">
    <source>
        <dbReference type="ARBA" id="ARBA00022598"/>
    </source>
</evidence>
<dbReference type="InterPro" id="IPR044136">
    <property type="entry name" value="Lys-tRNA-ligase_II_N"/>
</dbReference>
<keyword evidence="7" id="KW-0963">Cytoplasm</keyword>
<feature type="binding site" evidence="7">
    <location>
        <position position="415"/>
    </location>
    <ligand>
        <name>Mg(2+)</name>
        <dbReference type="ChEBI" id="CHEBI:18420"/>
        <label>1</label>
    </ligand>
</feature>
<dbReference type="GO" id="GO:0004824">
    <property type="term" value="F:lysine-tRNA ligase activity"/>
    <property type="evidence" value="ECO:0007669"/>
    <property type="project" value="UniProtKB-UniRule"/>
</dbReference>
<gene>
    <name evidence="7 10" type="primary">lysS</name>
    <name evidence="10" type="ORF">IAA22_07005</name>
</gene>
<dbReference type="InterPro" id="IPR002313">
    <property type="entry name" value="Lys-tRNA-ligase_II"/>
</dbReference>
<evidence type="ECO:0000256" key="2">
    <source>
        <dbReference type="ARBA" id="ARBA00022723"/>
    </source>
</evidence>
<dbReference type="Pfam" id="PF01336">
    <property type="entry name" value="tRNA_anti-codon"/>
    <property type="match status" value="1"/>
</dbReference>
<dbReference type="Gene3D" id="2.40.50.140">
    <property type="entry name" value="Nucleic acid-binding proteins"/>
    <property type="match status" value="1"/>
</dbReference>
<evidence type="ECO:0000256" key="8">
    <source>
        <dbReference type="RuleBase" id="RU000336"/>
    </source>
</evidence>
<dbReference type="InterPro" id="IPR006195">
    <property type="entry name" value="aa-tRNA-synth_II"/>
</dbReference>
<dbReference type="InterPro" id="IPR045864">
    <property type="entry name" value="aa-tRNA-synth_II/BPL/LPL"/>
</dbReference>
<dbReference type="NCBIfam" id="NF001756">
    <property type="entry name" value="PRK00484.1"/>
    <property type="match status" value="1"/>
</dbReference>
<dbReference type="InterPro" id="IPR012340">
    <property type="entry name" value="NA-bd_OB-fold"/>
</dbReference>
<comment type="subcellular location">
    <subcellularLocation>
        <location evidence="7">Cytoplasm</location>
    </subcellularLocation>
</comment>
<dbReference type="Pfam" id="PF00152">
    <property type="entry name" value="tRNA-synt_2"/>
    <property type="match status" value="1"/>
</dbReference>
<evidence type="ECO:0000256" key="7">
    <source>
        <dbReference type="HAMAP-Rule" id="MF_00252"/>
    </source>
</evidence>
<feature type="binding site" evidence="7">
    <location>
        <position position="415"/>
    </location>
    <ligand>
        <name>Mg(2+)</name>
        <dbReference type="ChEBI" id="CHEBI:18420"/>
        <label>2</label>
    </ligand>
</feature>
<keyword evidence="7 8" id="KW-0460">Magnesium</keyword>
<feature type="domain" description="Aminoacyl-transfer RNA synthetases class-II family profile" evidence="9">
    <location>
        <begin position="174"/>
        <end position="496"/>
    </location>
</feature>
<comment type="cofactor">
    <cofactor evidence="7 8">
        <name>Mg(2+)</name>
        <dbReference type="ChEBI" id="CHEBI:18420"/>
    </cofactor>
    <text evidence="7 8">Binds 3 Mg(2+) ions per subunit.</text>
</comment>
<dbReference type="PANTHER" id="PTHR42918">
    <property type="entry name" value="LYSYL-TRNA SYNTHETASE"/>
    <property type="match status" value="1"/>
</dbReference>
<dbReference type="HAMAP" id="MF_00252">
    <property type="entry name" value="Lys_tRNA_synth_class2"/>
    <property type="match status" value="1"/>
</dbReference>
<dbReference type="PANTHER" id="PTHR42918:SF15">
    <property type="entry name" value="LYSINE--TRNA LIGASE, CHLOROPLASTIC_MITOCHONDRIAL"/>
    <property type="match status" value="1"/>
</dbReference>
<dbReference type="PRINTS" id="PR00982">
    <property type="entry name" value="TRNASYNTHLYS"/>
</dbReference>
<dbReference type="CDD" id="cd04322">
    <property type="entry name" value="LysRS_N"/>
    <property type="match status" value="1"/>
</dbReference>
<comment type="similarity">
    <text evidence="7">Belongs to the class-II aminoacyl-tRNA synthetase family.</text>
</comment>
<dbReference type="SUPFAM" id="SSF109604">
    <property type="entry name" value="HD-domain/PDEase-like"/>
    <property type="match status" value="1"/>
</dbReference>
<keyword evidence="7" id="KW-0648">Protein biosynthesis</keyword>
<dbReference type="InterPro" id="IPR004365">
    <property type="entry name" value="NA-bd_OB_tRNA"/>
</dbReference>
<keyword evidence="2 7" id="KW-0479">Metal-binding</keyword>
<dbReference type="EC" id="6.1.1.6" evidence="7"/>
<evidence type="ECO:0000256" key="5">
    <source>
        <dbReference type="ARBA" id="ARBA00023146"/>
    </source>
</evidence>
<dbReference type="GO" id="GO:0000049">
    <property type="term" value="F:tRNA binding"/>
    <property type="evidence" value="ECO:0007669"/>
    <property type="project" value="TreeGrafter"/>
</dbReference>
<evidence type="ECO:0000256" key="3">
    <source>
        <dbReference type="ARBA" id="ARBA00022741"/>
    </source>
</evidence>
<comment type="catalytic activity">
    <reaction evidence="6 7 8">
        <text>tRNA(Lys) + L-lysine + ATP = L-lysyl-tRNA(Lys) + AMP + diphosphate</text>
        <dbReference type="Rhea" id="RHEA:20792"/>
        <dbReference type="Rhea" id="RHEA-COMP:9696"/>
        <dbReference type="Rhea" id="RHEA-COMP:9697"/>
        <dbReference type="ChEBI" id="CHEBI:30616"/>
        <dbReference type="ChEBI" id="CHEBI:32551"/>
        <dbReference type="ChEBI" id="CHEBI:33019"/>
        <dbReference type="ChEBI" id="CHEBI:78442"/>
        <dbReference type="ChEBI" id="CHEBI:78529"/>
        <dbReference type="ChEBI" id="CHEBI:456215"/>
        <dbReference type="EC" id="6.1.1.6"/>
    </reaction>
</comment>
<comment type="subunit">
    <text evidence="7">Homodimer.</text>
</comment>
<dbReference type="Gene3D" id="3.30.930.10">
    <property type="entry name" value="Bira Bifunctional Protein, Domain 2"/>
    <property type="match status" value="1"/>
</dbReference>
<protein>
    <recommendedName>
        <fullName evidence="7">Lysine--tRNA ligase</fullName>
        <ecNumber evidence="7">6.1.1.6</ecNumber>
    </recommendedName>
    <alternativeName>
        <fullName evidence="7">Lysyl-tRNA synthetase</fullName>
        <shortName evidence="7">LysRS</shortName>
    </alternativeName>
</protein>
<dbReference type="SUPFAM" id="SSF55681">
    <property type="entry name" value="Class II aaRS and biotin synthetases"/>
    <property type="match status" value="1"/>
</dbReference>
<dbReference type="EMBL" id="DXBZ01000138">
    <property type="protein sequence ID" value="HIZ18838.1"/>
    <property type="molecule type" value="Genomic_DNA"/>
</dbReference>
<comment type="caution">
    <text evidence="10">The sequence shown here is derived from an EMBL/GenBank/DDBJ whole genome shotgun (WGS) entry which is preliminary data.</text>
</comment>
<dbReference type="GO" id="GO:0005829">
    <property type="term" value="C:cytosol"/>
    <property type="evidence" value="ECO:0007669"/>
    <property type="project" value="TreeGrafter"/>
</dbReference>
<dbReference type="InterPro" id="IPR004364">
    <property type="entry name" value="Aa-tRNA-synt_II"/>
</dbReference>
<reference evidence="10" key="2">
    <citation type="submission" date="2021-04" db="EMBL/GenBank/DDBJ databases">
        <authorList>
            <person name="Gilroy R."/>
        </authorList>
    </citation>
    <scope>NUCLEOTIDE SEQUENCE</scope>
    <source>
        <strain evidence="10">ChiHecolR3B27-1887</strain>
    </source>
</reference>
<organism evidence="10 11">
    <name type="scientific">Candidatus Olsenella stercoravium</name>
    <dbReference type="NCBI Taxonomy" id="2838713"/>
    <lineage>
        <taxon>Bacteria</taxon>
        <taxon>Bacillati</taxon>
        <taxon>Actinomycetota</taxon>
        <taxon>Coriobacteriia</taxon>
        <taxon>Coriobacteriales</taxon>
        <taxon>Atopobiaceae</taxon>
        <taxon>Olsenella</taxon>
    </lineage>
</organism>
<evidence type="ECO:0000313" key="11">
    <source>
        <dbReference type="Proteomes" id="UP000824029"/>
    </source>
</evidence>
<evidence type="ECO:0000256" key="6">
    <source>
        <dbReference type="ARBA" id="ARBA00048573"/>
    </source>
</evidence>
<name>A0A9D2IPN8_9ACTN</name>
<evidence type="ECO:0000256" key="4">
    <source>
        <dbReference type="ARBA" id="ARBA00022840"/>
    </source>
</evidence>
<dbReference type="SUPFAM" id="SSF50249">
    <property type="entry name" value="Nucleic acid-binding proteins"/>
    <property type="match status" value="1"/>
</dbReference>
<keyword evidence="1 7" id="KW-0436">Ligase</keyword>
<reference evidence="10" key="1">
    <citation type="journal article" date="2021" name="PeerJ">
        <title>Extensive microbial diversity within the chicken gut microbiome revealed by metagenomics and culture.</title>
        <authorList>
            <person name="Gilroy R."/>
            <person name="Ravi A."/>
            <person name="Getino M."/>
            <person name="Pursley I."/>
            <person name="Horton D.L."/>
            <person name="Alikhan N.F."/>
            <person name="Baker D."/>
            <person name="Gharbi K."/>
            <person name="Hall N."/>
            <person name="Watson M."/>
            <person name="Adriaenssens E.M."/>
            <person name="Foster-Nyarko E."/>
            <person name="Jarju S."/>
            <person name="Secka A."/>
            <person name="Antonio M."/>
            <person name="Oren A."/>
            <person name="Chaudhuri R.R."/>
            <person name="La Ragione R."/>
            <person name="Hildebrand F."/>
            <person name="Pallen M.J."/>
        </authorList>
    </citation>
    <scope>NUCLEOTIDE SEQUENCE</scope>
    <source>
        <strain evidence="10">ChiHecolR3B27-1887</strain>
    </source>
</reference>
<sequence>MAENATTTDERTMRRARRQALIDAGVNPYPIASEVTAHAAELDEKYAELADGTDTEDVVSVAGRIRALRKQGKVAFIVLEDVSGSIQLFCRHDVLGDEGWALLANLDLGDILGATGTVLRTRRGQLSVSPTSLTVLSKSLRPLPEKFHGLTDREVRYRQRYVDLIMNPEVRDVFRRRSQIISLIRRYMEAEGYMEVETPMMHAILGGANARPFVTHFNALDRDFYLRIATELPLKRLIVGGMERVFEIGRQFRNEGMDLTHNPEFTSMEAYCAYSDLEGMKRLSEGLFKAIAREVCGCEEGHEVVTFQGQQIDMSGTWASRPLAEIASECVGEHVDMDTPVEHLRELCERHGIEAQPSWGAGKLLFELYDELGEKTIVNPTFVCDYPEEVSPLSKRKAEDPRLTDRFELVIAGHEYANAFSELNDPVDQAGRFAEQVAAKGLGDDEAMGYDYDYVRALEYGMPPAGGIGYGIDRMIMLFCDQPAIRDVLLFPAMKPETITKADIEAQVAGVVTDNAAASVDAIAEDSEKVTAAAAEGPAALDAGIDRDAALALLAEHNHEEFHIEHGETVGGVMRQFALQMDPDNADFWEVVGILHDLDWEEHADDPVGHTVYAADLLRAAGGSEELVRVIQSHNSMNNPELPVPELPMEKVLFAVDELTGLIGAAVIMRPSKSVMDFEVKSLKKKFKDKRFAAGCNRDVIRQGAELCGWELDELFSRTIDAMKAIAPDRDTFGK</sequence>
<dbReference type="CDD" id="cd00775">
    <property type="entry name" value="LysRS_core"/>
    <property type="match status" value="1"/>
</dbReference>
<dbReference type="GO" id="GO:0006430">
    <property type="term" value="P:lysyl-tRNA aminoacylation"/>
    <property type="evidence" value="ECO:0007669"/>
    <property type="project" value="UniProtKB-UniRule"/>
</dbReference>
<proteinExistence type="inferred from homology"/>
<dbReference type="PROSITE" id="PS50862">
    <property type="entry name" value="AA_TRNA_LIGASE_II"/>
    <property type="match status" value="1"/>
</dbReference>
<dbReference type="AlphaFoldDB" id="A0A9D2IPN8"/>
<keyword evidence="3 7" id="KW-0547">Nucleotide-binding</keyword>
<dbReference type="NCBIfam" id="TIGR00499">
    <property type="entry name" value="lysS_bact"/>
    <property type="match status" value="1"/>
</dbReference>
<dbReference type="InterPro" id="IPR018149">
    <property type="entry name" value="Lys-tRNA-synth_II_C"/>
</dbReference>
<dbReference type="Proteomes" id="UP000824029">
    <property type="component" value="Unassembled WGS sequence"/>
</dbReference>
<keyword evidence="4 7" id="KW-0067">ATP-binding</keyword>
<evidence type="ECO:0000259" key="9">
    <source>
        <dbReference type="PROSITE" id="PS50862"/>
    </source>
</evidence>
<accession>A0A9D2IPN8</accession>
<dbReference type="GO" id="GO:0000287">
    <property type="term" value="F:magnesium ion binding"/>
    <property type="evidence" value="ECO:0007669"/>
    <property type="project" value="UniProtKB-UniRule"/>
</dbReference>
<dbReference type="GO" id="GO:0005524">
    <property type="term" value="F:ATP binding"/>
    <property type="evidence" value="ECO:0007669"/>
    <property type="project" value="UniProtKB-UniRule"/>
</dbReference>
<feature type="binding site" evidence="7">
    <location>
        <position position="408"/>
    </location>
    <ligand>
        <name>Mg(2+)</name>
        <dbReference type="ChEBI" id="CHEBI:18420"/>
        <label>1</label>
    </ligand>
</feature>